<evidence type="ECO:0000313" key="3">
    <source>
        <dbReference type="Proteomes" id="UP000010469"/>
    </source>
</evidence>
<dbReference type="Pfam" id="PF01370">
    <property type="entry name" value="Epimerase"/>
    <property type="match status" value="1"/>
</dbReference>
<evidence type="ECO:0000313" key="2">
    <source>
        <dbReference type="EMBL" id="AFZ70797.1"/>
    </source>
</evidence>
<organism evidence="2 3">
    <name type="scientific">Caldisphaera lagunensis (strain DSM 15908 / JCM 11604 / ANMR 0165 / IC-154)</name>
    <dbReference type="NCBI Taxonomy" id="1056495"/>
    <lineage>
        <taxon>Archaea</taxon>
        <taxon>Thermoproteota</taxon>
        <taxon>Thermoprotei</taxon>
        <taxon>Acidilobales</taxon>
        <taxon>Caldisphaeraceae</taxon>
        <taxon>Caldisphaera</taxon>
    </lineage>
</organism>
<dbReference type="InterPro" id="IPR001509">
    <property type="entry name" value="Epimerase_deHydtase"/>
</dbReference>
<dbReference type="PANTHER" id="PTHR43245:SF13">
    <property type="entry name" value="UDP-D-APIOSE_UDP-D-XYLOSE SYNTHASE 2"/>
    <property type="match status" value="1"/>
</dbReference>
<dbReference type="Gene3D" id="3.40.50.720">
    <property type="entry name" value="NAD(P)-binding Rossmann-like Domain"/>
    <property type="match status" value="1"/>
</dbReference>
<gene>
    <name evidence="2" type="ordered locus">Calag_1075</name>
</gene>
<feature type="domain" description="NAD-dependent epimerase/dehydratase" evidence="1">
    <location>
        <begin position="3"/>
        <end position="231"/>
    </location>
</feature>
<dbReference type="HOGENOM" id="CLU_007383_1_7_2"/>
<dbReference type="Proteomes" id="UP000010469">
    <property type="component" value="Chromosome"/>
</dbReference>
<dbReference type="SUPFAM" id="SSF51735">
    <property type="entry name" value="NAD(P)-binding Rossmann-fold domains"/>
    <property type="match status" value="1"/>
</dbReference>
<evidence type="ECO:0000259" key="1">
    <source>
        <dbReference type="Pfam" id="PF01370"/>
    </source>
</evidence>
<dbReference type="PRINTS" id="PR01713">
    <property type="entry name" value="NUCEPIMERASE"/>
</dbReference>
<dbReference type="InterPro" id="IPR036291">
    <property type="entry name" value="NAD(P)-bd_dom_sf"/>
</dbReference>
<dbReference type="EMBL" id="CP003378">
    <property type="protein sequence ID" value="AFZ70797.1"/>
    <property type="molecule type" value="Genomic_DNA"/>
</dbReference>
<dbReference type="STRING" id="1056495.Calag_1075"/>
<protein>
    <submittedName>
        <fullName evidence="2">Nucleoside-diphosphate-sugar epimerase</fullName>
    </submittedName>
</protein>
<proteinExistence type="predicted"/>
<dbReference type="InParanoid" id="L0ACD6"/>
<sequence length="303" mass="34645">MYIITGGAGFIGSNISDELDKNKEEFLIIDNLYSSNSYERNKKIVIADVSNYDQIKFIENIKEEINIIHLASIVNVEESRINPLNTFKSNVMGTVNIMELARKTDAYVTIASSAAVYGEKNHMPIKEDDEKNPINLYGYTKLMEEEILFSYMKEYSLKGSALRLFNVYGPKMKKGPYSGVIQIFISKILNNERPIIYGDGRNTRDFIYVKDVVNAFLNAIKYKANGIYNIGTGKETSIKQLLNIIENILNVYIEPIYDEPRKNDIRFSVADIEKAKNDLNWEPKIDLNEGLKKTIDFIKSTLL</sequence>
<keyword evidence="3" id="KW-1185">Reference proteome</keyword>
<name>L0ACD6_CALLD</name>
<dbReference type="AlphaFoldDB" id="L0ACD6"/>
<dbReference type="KEGG" id="clg:Calag_1075"/>
<dbReference type="eggNOG" id="arCOG01369">
    <property type="taxonomic scope" value="Archaea"/>
</dbReference>
<accession>L0ACD6</accession>
<dbReference type="RefSeq" id="WP_015232694.1">
    <property type="nucleotide sequence ID" value="NC_019791.1"/>
</dbReference>
<dbReference type="FunCoup" id="L0ACD6">
    <property type="interactions" value="104"/>
</dbReference>
<dbReference type="Gene3D" id="3.90.25.10">
    <property type="entry name" value="UDP-galactose 4-epimerase, domain 1"/>
    <property type="match status" value="1"/>
</dbReference>
<reference evidence="3" key="1">
    <citation type="submission" date="2012-03" db="EMBL/GenBank/DDBJ databases">
        <title>Complete genome of Caldisphaera lagunensis DSM 15908.</title>
        <authorList>
            <person name="Lucas S."/>
            <person name="Copeland A."/>
            <person name="Lapidus A."/>
            <person name="Glavina del Rio T."/>
            <person name="Dalin E."/>
            <person name="Tice H."/>
            <person name="Bruce D."/>
            <person name="Goodwin L."/>
            <person name="Pitluck S."/>
            <person name="Peters L."/>
            <person name="Mikhailova N."/>
            <person name="Teshima H."/>
            <person name="Kyrpides N."/>
            <person name="Mavromatis K."/>
            <person name="Ivanova N."/>
            <person name="Brettin T."/>
            <person name="Detter J.C."/>
            <person name="Han C."/>
            <person name="Larimer F."/>
            <person name="Land M."/>
            <person name="Hauser L."/>
            <person name="Markowitz V."/>
            <person name="Cheng J.-F."/>
            <person name="Hugenholtz P."/>
            <person name="Woyke T."/>
            <person name="Wu D."/>
            <person name="Spring S."/>
            <person name="Schroeder M."/>
            <person name="Brambilla E."/>
            <person name="Klenk H.-P."/>
            <person name="Eisen J.A."/>
        </authorList>
    </citation>
    <scope>NUCLEOTIDE SEQUENCE [LARGE SCALE GENOMIC DNA]</scope>
    <source>
        <strain evidence="3">DSM 15908 / JCM 11604 / IC-154</strain>
    </source>
</reference>
<dbReference type="GeneID" id="14212335"/>
<dbReference type="OrthoDB" id="4907at2157"/>
<dbReference type="InterPro" id="IPR050177">
    <property type="entry name" value="Lipid_A_modif_metabolic_enz"/>
</dbReference>
<dbReference type="PANTHER" id="PTHR43245">
    <property type="entry name" value="BIFUNCTIONAL POLYMYXIN RESISTANCE PROTEIN ARNA"/>
    <property type="match status" value="1"/>
</dbReference>